<dbReference type="PANTHER" id="PTHR13754:SF13">
    <property type="entry name" value="METALLO-BETA-LACTAMASE SUPERFAMILY PROTEIN (AFU_ORTHOLOGUE AFUA_3G07630)"/>
    <property type="match status" value="1"/>
</dbReference>
<evidence type="ECO:0000259" key="1">
    <source>
        <dbReference type="SMART" id="SM00849"/>
    </source>
</evidence>
<dbReference type="PANTHER" id="PTHR13754">
    <property type="entry name" value="METALLO-BETA-LACTAMASE SUPERFAMILY PROTEIN"/>
    <property type="match status" value="1"/>
</dbReference>
<organism evidence="2">
    <name type="scientific">Staphylothermus marinus</name>
    <dbReference type="NCBI Taxonomy" id="2280"/>
    <lineage>
        <taxon>Archaea</taxon>
        <taxon>Thermoproteota</taxon>
        <taxon>Thermoprotei</taxon>
        <taxon>Desulfurococcales</taxon>
        <taxon>Desulfurococcaceae</taxon>
        <taxon>Staphylothermus</taxon>
    </lineage>
</organism>
<keyword evidence="2" id="KW-0378">Hydrolase</keyword>
<reference evidence="2" key="1">
    <citation type="journal article" date="2020" name="mSystems">
        <title>Genome- and Community-Level Interaction Insights into Carbon Utilization and Element Cycling Functions of Hydrothermarchaeota in Hydrothermal Sediment.</title>
        <authorList>
            <person name="Zhou Z."/>
            <person name="Liu Y."/>
            <person name="Xu W."/>
            <person name="Pan J."/>
            <person name="Luo Z.H."/>
            <person name="Li M."/>
        </authorList>
    </citation>
    <scope>NUCLEOTIDE SEQUENCE [LARGE SCALE GENOMIC DNA]</scope>
    <source>
        <strain evidence="2">SpSt-648</strain>
    </source>
</reference>
<gene>
    <name evidence="2" type="ORF">ENU20_02565</name>
</gene>
<comment type="caution">
    <text evidence="2">The sequence shown here is derived from an EMBL/GenBank/DDBJ whole genome shotgun (WGS) entry which is preliminary data.</text>
</comment>
<accession>A0A7C4JMB7</accession>
<dbReference type="SMART" id="SM00849">
    <property type="entry name" value="Lactamase_B"/>
    <property type="match status" value="1"/>
</dbReference>
<dbReference type="EMBL" id="DTBP01000017">
    <property type="protein sequence ID" value="HGQ73943.1"/>
    <property type="molecule type" value="Genomic_DNA"/>
</dbReference>
<dbReference type="GO" id="GO:0016787">
    <property type="term" value="F:hydrolase activity"/>
    <property type="evidence" value="ECO:0007669"/>
    <property type="project" value="UniProtKB-KW"/>
</dbReference>
<protein>
    <submittedName>
        <fullName evidence="2">MBL fold metallo-hydrolase</fullName>
    </submittedName>
</protein>
<dbReference type="InterPro" id="IPR001279">
    <property type="entry name" value="Metallo-B-lactamas"/>
</dbReference>
<evidence type="ECO:0000313" key="2">
    <source>
        <dbReference type="EMBL" id="HGQ73943.1"/>
    </source>
</evidence>
<dbReference type="Gene3D" id="3.60.15.10">
    <property type="entry name" value="Ribonuclease Z/Hydroxyacylglutathione hydrolase-like"/>
    <property type="match status" value="1"/>
</dbReference>
<dbReference type="InterPro" id="IPR036866">
    <property type="entry name" value="RibonucZ/Hydroxyglut_hydro"/>
</dbReference>
<name>A0A7C4JMB7_STAMA</name>
<dbReference type="CDD" id="cd07713">
    <property type="entry name" value="DHPS-like_MBL-fold"/>
    <property type="match status" value="1"/>
</dbReference>
<feature type="domain" description="Metallo-beta-lactamase" evidence="1">
    <location>
        <begin position="37"/>
        <end position="224"/>
    </location>
</feature>
<dbReference type="InterPro" id="IPR041712">
    <property type="entry name" value="DHPS-like_MBL-fold"/>
</dbReference>
<dbReference type="AlphaFoldDB" id="A0A7C4JMB7"/>
<sequence length="251" mass="28853">MKLTNQLFRKRLYIDLIKVSVLIDDRICRNKNVKAVHGLSLYIEFRDKHILFDTGPNPDILQFNVEKLDVDLELLDYVVISHEHPDHYSGLPYIGWTTPLLKTYIPYGSWETIGLLAKKNDLQPIEVNDWLELDNNITITKPIHGPPYEHFLVTIDNGGLIVFTGCFHPNPFVLRDIAKRFNTRIKYLIGGLHFSNGPQHVIDTAINVFEEIGIEKIAPLHCTHDRLINRLKERGFDIIAESCCGGVFKLE</sequence>
<proteinExistence type="predicted"/>
<dbReference type="InterPro" id="IPR052926">
    <property type="entry name" value="Metallo-beta-lactamase_dom"/>
</dbReference>
<dbReference type="GO" id="GO:0016740">
    <property type="term" value="F:transferase activity"/>
    <property type="evidence" value="ECO:0007669"/>
    <property type="project" value="TreeGrafter"/>
</dbReference>
<dbReference type="SUPFAM" id="SSF56281">
    <property type="entry name" value="Metallo-hydrolase/oxidoreductase"/>
    <property type="match status" value="1"/>
</dbReference>
<dbReference type="Pfam" id="PF00753">
    <property type="entry name" value="Lactamase_B"/>
    <property type="match status" value="1"/>
</dbReference>